<dbReference type="CDD" id="cd01948">
    <property type="entry name" value="EAL"/>
    <property type="match status" value="1"/>
</dbReference>
<dbReference type="SUPFAM" id="SSF55781">
    <property type="entry name" value="GAF domain-like"/>
    <property type="match status" value="1"/>
</dbReference>
<evidence type="ECO:0000259" key="1">
    <source>
        <dbReference type="PROSITE" id="PS50883"/>
    </source>
</evidence>
<dbReference type="InterPro" id="IPR001633">
    <property type="entry name" value="EAL_dom"/>
</dbReference>
<dbReference type="Gene3D" id="3.30.70.270">
    <property type="match status" value="1"/>
</dbReference>
<comment type="caution">
    <text evidence="3">The sequence shown here is derived from an EMBL/GenBank/DDBJ whole genome shotgun (WGS) entry which is preliminary data.</text>
</comment>
<dbReference type="InterPro" id="IPR035919">
    <property type="entry name" value="EAL_sf"/>
</dbReference>
<organism evidence="3 4">
    <name type="scientific">Vibrio genomosp. F6 str. FF-238</name>
    <dbReference type="NCBI Taxonomy" id="1191298"/>
    <lineage>
        <taxon>Bacteria</taxon>
        <taxon>Pseudomonadati</taxon>
        <taxon>Pseudomonadota</taxon>
        <taxon>Gammaproteobacteria</taxon>
        <taxon>Vibrionales</taxon>
        <taxon>Vibrionaceae</taxon>
        <taxon>Vibrio</taxon>
    </lineage>
</organism>
<dbReference type="CDD" id="cd01949">
    <property type="entry name" value="GGDEF"/>
    <property type="match status" value="1"/>
</dbReference>
<dbReference type="SUPFAM" id="SSF141868">
    <property type="entry name" value="EAL domain-like"/>
    <property type="match status" value="1"/>
</dbReference>
<dbReference type="PROSITE" id="PS50887">
    <property type="entry name" value="GGDEF"/>
    <property type="match status" value="1"/>
</dbReference>
<dbReference type="InterPro" id="IPR043128">
    <property type="entry name" value="Rev_trsase/Diguanyl_cyclase"/>
</dbReference>
<dbReference type="SMART" id="SM00052">
    <property type="entry name" value="EAL"/>
    <property type="match status" value="1"/>
</dbReference>
<dbReference type="InterPro" id="IPR029787">
    <property type="entry name" value="Nucleotide_cyclase"/>
</dbReference>
<keyword evidence="4" id="KW-1185">Reference proteome</keyword>
<dbReference type="SMART" id="SM00267">
    <property type="entry name" value="GGDEF"/>
    <property type="match status" value="1"/>
</dbReference>
<proteinExistence type="predicted"/>
<dbReference type="AlphaFoldDB" id="A0A1E5D6P1"/>
<dbReference type="NCBIfam" id="TIGR00254">
    <property type="entry name" value="GGDEF"/>
    <property type="match status" value="1"/>
</dbReference>
<dbReference type="RefSeq" id="WP_017052969.1">
    <property type="nucleotide sequence ID" value="NZ_AJYW02000028.1"/>
</dbReference>
<dbReference type="PROSITE" id="PS50883">
    <property type="entry name" value="EAL"/>
    <property type="match status" value="1"/>
</dbReference>
<dbReference type="PANTHER" id="PTHR33121:SF79">
    <property type="entry name" value="CYCLIC DI-GMP PHOSPHODIESTERASE PDED-RELATED"/>
    <property type="match status" value="1"/>
</dbReference>
<accession>A0A1E5D6P1</accession>
<protein>
    <submittedName>
        <fullName evidence="3">Diguanylate cyclase</fullName>
    </submittedName>
</protein>
<feature type="domain" description="GGDEF" evidence="2">
    <location>
        <begin position="206"/>
        <end position="335"/>
    </location>
</feature>
<name>A0A1E5D6P1_9VIBR</name>
<sequence>MKRSLANHTIDIEQITSTLMLDNVELLEQVSLQLHQNFNSYCSCIVEINKSENIAHTLAYACGGEVINNFNYSLENTPCETVRQATNDHCLYTEKVYDLFPEDAFLRECGIESYLGVPLKAHNGEIMGILLSTFEEPLDDTAQLLYCHHVYANIIVHTLRERWLSERSNQLFNQLSHEVSHDNLTGLLNRSCLADKLELMTQQLDQPFSLAFVDIDNFKAINDLYGNYIGDQIIKFTAKNLLRSVPDPNLVFRIAGDEFAFITFSDSPIEMSQELISSISQGYTDSAHQINFSVSIGIARTSNNQVSADQLILNASLALKDCKQYRDTHIQCYDTHLSAQYHRKTQIIEAMRNELEKPIEENSEIYVVVQPIVNNNRTEWNYFEVLCRWDSAEYGSISPIEFIEAAEQSGLIVPLGQRIIELACQAKQILEQGLGYKVKFGINCSANELSDSSQYLSNLLHTIRKYHFTPPEFTIELTETVLLTQSGGIEPILNDIRHSGFTVALDDFGTGYSSLNYIHSYPIDCIKIDASFIRNMMTNKSSEHVVSLIIQLARHLDVDLVAEGVEHLEALNKLYSMGCHQIQGYYFSRPERPLTIIEQWKNLNQIRRA</sequence>
<dbReference type="EMBL" id="AJYW02000028">
    <property type="protein sequence ID" value="OEE79258.1"/>
    <property type="molecule type" value="Genomic_DNA"/>
</dbReference>
<dbReference type="Gene3D" id="3.20.20.450">
    <property type="entry name" value="EAL domain"/>
    <property type="match status" value="1"/>
</dbReference>
<dbReference type="Pfam" id="PF00563">
    <property type="entry name" value="EAL"/>
    <property type="match status" value="1"/>
</dbReference>
<dbReference type="SUPFAM" id="SSF55073">
    <property type="entry name" value="Nucleotide cyclase"/>
    <property type="match status" value="1"/>
</dbReference>
<dbReference type="Gene3D" id="3.30.450.40">
    <property type="match status" value="1"/>
</dbReference>
<dbReference type="GO" id="GO:0071111">
    <property type="term" value="F:cyclic-guanylate-specific phosphodiesterase activity"/>
    <property type="evidence" value="ECO:0007669"/>
    <property type="project" value="InterPro"/>
</dbReference>
<dbReference type="PANTHER" id="PTHR33121">
    <property type="entry name" value="CYCLIC DI-GMP PHOSPHODIESTERASE PDEF"/>
    <property type="match status" value="1"/>
</dbReference>
<dbReference type="Proteomes" id="UP000094165">
    <property type="component" value="Unassembled WGS sequence"/>
</dbReference>
<reference evidence="3 4" key="1">
    <citation type="journal article" date="2012" name="Science">
        <title>Ecological populations of bacteria act as socially cohesive units of antibiotic production and resistance.</title>
        <authorList>
            <person name="Cordero O.X."/>
            <person name="Wildschutte H."/>
            <person name="Kirkup B."/>
            <person name="Proehl S."/>
            <person name="Ngo L."/>
            <person name="Hussain F."/>
            <person name="Le Roux F."/>
            <person name="Mincer T."/>
            <person name="Polz M.F."/>
        </authorList>
    </citation>
    <scope>NUCLEOTIDE SEQUENCE [LARGE SCALE GENOMIC DNA]</scope>
    <source>
        <strain evidence="3 4">FF-238</strain>
    </source>
</reference>
<dbReference type="InterPro" id="IPR029016">
    <property type="entry name" value="GAF-like_dom_sf"/>
</dbReference>
<evidence type="ECO:0000259" key="2">
    <source>
        <dbReference type="PROSITE" id="PS50887"/>
    </source>
</evidence>
<dbReference type="InterPro" id="IPR000160">
    <property type="entry name" value="GGDEF_dom"/>
</dbReference>
<gene>
    <name evidence="3" type="ORF">A130_12060</name>
</gene>
<evidence type="ECO:0000313" key="3">
    <source>
        <dbReference type="EMBL" id="OEE79258.1"/>
    </source>
</evidence>
<feature type="domain" description="EAL" evidence="1">
    <location>
        <begin position="348"/>
        <end position="604"/>
    </location>
</feature>
<evidence type="ECO:0000313" key="4">
    <source>
        <dbReference type="Proteomes" id="UP000094165"/>
    </source>
</evidence>
<dbReference type="Pfam" id="PF00990">
    <property type="entry name" value="GGDEF"/>
    <property type="match status" value="1"/>
</dbReference>
<dbReference type="InterPro" id="IPR050706">
    <property type="entry name" value="Cyclic-di-GMP_PDE-like"/>
</dbReference>